<organism evidence="3 4">
    <name type="scientific">Actinospica durhamensis</name>
    <dbReference type="NCBI Taxonomy" id="1508375"/>
    <lineage>
        <taxon>Bacteria</taxon>
        <taxon>Bacillati</taxon>
        <taxon>Actinomycetota</taxon>
        <taxon>Actinomycetes</taxon>
        <taxon>Catenulisporales</taxon>
        <taxon>Actinospicaceae</taxon>
        <taxon>Actinospica</taxon>
    </lineage>
</organism>
<accession>A0A941EMG7</accession>
<evidence type="ECO:0000259" key="2">
    <source>
        <dbReference type="PROSITE" id="PS51352"/>
    </source>
</evidence>
<dbReference type="SUPFAM" id="SSF52833">
    <property type="entry name" value="Thioredoxin-like"/>
    <property type="match status" value="1"/>
</dbReference>
<evidence type="ECO:0000313" key="4">
    <source>
        <dbReference type="Proteomes" id="UP000675781"/>
    </source>
</evidence>
<dbReference type="InterPro" id="IPR013766">
    <property type="entry name" value="Thioredoxin_domain"/>
</dbReference>
<evidence type="ECO:0000256" key="1">
    <source>
        <dbReference type="ARBA" id="ARBA00005791"/>
    </source>
</evidence>
<dbReference type="AlphaFoldDB" id="A0A941EMG7"/>
<feature type="domain" description="Thioredoxin" evidence="2">
    <location>
        <begin position="1"/>
        <end position="176"/>
    </location>
</feature>
<protein>
    <submittedName>
        <fullName evidence="3">Thioredoxin domain-containing protein</fullName>
    </submittedName>
</protein>
<dbReference type="Pfam" id="PF13462">
    <property type="entry name" value="Thioredoxin_4"/>
    <property type="match status" value="1"/>
</dbReference>
<dbReference type="EMBL" id="JAGSOG010000025">
    <property type="protein sequence ID" value="MBR7833227.1"/>
    <property type="molecule type" value="Genomic_DNA"/>
</dbReference>
<gene>
    <name evidence="3" type="ORF">KDL01_08120</name>
</gene>
<dbReference type="PANTHER" id="PTHR13887">
    <property type="entry name" value="GLUTATHIONE S-TRANSFERASE KAPPA"/>
    <property type="match status" value="1"/>
</dbReference>
<proteinExistence type="inferred from homology"/>
<name>A0A941EMG7_9ACTN</name>
<dbReference type="Gene3D" id="3.40.30.10">
    <property type="entry name" value="Glutaredoxin"/>
    <property type="match status" value="1"/>
</dbReference>
<dbReference type="InterPro" id="IPR012336">
    <property type="entry name" value="Thioredoxin-like_fold"/>
</dbReference>
<sequence>MAQGTLTVPVGPADHVIGPDDAPITVVEYGDYECPYCGQAYPVTKELINRFGLRLRFVFRNLPLADMHPHAQHAAEAAEAAALQDRFWPMHDLLYENQQNLQDDALLDYARQAGADAEAVEQALVQGATRKRVEADLESALRSGANGTPTFFVNGQRYDQSWDLQTFSSYLDSVAPEASQ</sequence>
<comment type="caution">
    <text evidence="3">The sequence shown here is derived from an EMBL/GenBank/DDBJ whole genome shotgun (WGS) entry which is preliminary data.</text>
</comment>
<comment type="similarity">
    <text evidence="1">Belongs to the thioredoxin family. DsbA subfamily.</text>
</comment>
<keyword evidence="4" id="KW-1185">Reference proteome</keyword>
<dbReference type="RefSeq" id="WP_212527750.1">
    <property type="nucleotide sequence ID" value="NZ_JAGSOG010000025.1"/>
</dbReference>
<dbReference type="PROSITE" id="PS51352">
    <property type="entry name" value="THIOREDOXIN_2"/>
    <property type="match status" value="1"/>
</dbReference>
<reference evidence="3" key="1">
    <citation type="submission" date="2021-04" db="EMBL/GenBank/DDBJ databases">
        <title>Genome based classification of Actinospica acidithermotolerans sp. nov., an actinobacterium isolated from an Indonesian hot spring.</title>
        <authorList>
            <person name="Kusuma A.B."/>
            <person name="Putra K.E."/>
            <person name="Nafisah S."/>
            <person name="Loh J."/>
            <person name="Nouioui I."/>
            <person name="Goodfellow M."/>
        </authorList>
    </citation>
    <scope>NUCLEOTIDE SEQUENCE</scope>
    <source>
        <strain evidence="3">CSCA 57</strain>
    </source>
</reference>
<dbReference type="Proteomes" id="UP000675781">
    <property type="component" value="Unassembled WGS sequence"/>
</dbReference>
<dbReference type="PANTHER" id="PTHR13887:SF55">
    <property type="entry name" value="SLR0313 PROTEIN"/>
    <property type="match status" value="1"/>
</dbReference>
<evidence type="ECO:0000313" key="3">
    <source>
        <dbReference type="EMBL" id="MBR7833227.1"/>
    </source>
</evidence>
<dbReference type="InterPro" id="IPR036249">
    <property type="entry name" value="Thioredoxin-like_sf"/>
</dbReference>